<evidence type="ECO:0000259" key="9">
    <source>
        <dbReference type="PROSITE" id="PS50262"/>
    </source>
</evidence>
<evidence type="ECO:0000256" key="7">
    <source>
        <dbReference type="ARBA" id="ARBA00023224"/>
    </source>
</evidence>
<dbReference type="PRINTS" id="PR00237">
    <property type="entry name" value="GPCRRHODOPSN"/>
</dbReference>
<evidence type="ECO:0000313" key="11">
    <source>
        <dbReference type="Proteomes" id="UP001159427"/>
    </source>
</evidence>
<feature type="transmembrane region" description="Helical" evidence="8">
    <location>
        <begin position="523"/>
        <end position="540"/>
    </location>
</feature>
<dbReference type="Pfam" id="PF00001">
    <property type="entry name" value="7tm_1"/>
    <property type="match status" value="2"/>
</dbReference>
<proteinExistence type="predicted"/>
<comment type="subcellular location">
    <subcellularLocation>
        <location evidence="1">Membrane</location>
        <topology evidence="1">Multi-pass membrane protein</topology>
    </subcellularLocation>
</comment>
<name>A0ABN8MAZ5_9CNID</name>
<dbReference type="Proteomes" id="UP001159427">
    <property type="component" value="Unassembled WGS sequence"/>
</dbReference>
<feature type="transmembrane region" description="Helical" evidence="8">
    <location>
        <begin position="293"/>
        <end position="313"/>
    </location>
</feature>
<protein>
    <recommendedName>
        <fullName evidence="9">G-protein coupled receptors family 1 profile domain-containing protein</fullName>
    </recommendedName>
</protein>
<evidence type="ECO:0000256" key="4">
    <source>
        <dbReference type="ARBA" id="ARBA00023040"/>
    </source>
</evidence>
<gene>
    <name evidence="10" type="ORF">PEVE_00026973</name>
</gene>
<feature type="transmembrane region" description="Helical" evidence="8">
    <location>
        <begin position="377"/>
        <end position="397"/>
    </location>
</feature>
<dbReference type="InterPro" id="IPR000276">
    <property type="entry name" value="GPCR_Rhodpsn"/>
</dbReference>
<feature type="transmembrane region" description="Helical" evidence="8">
    <location>
        <begin position="43"/>
        <end position="63"/>
    </location>
</feature>
<dbReference type="SMART" id="SM01381">
    <property type="entry name" value="7TM_GPCR_Srsx"/>
    <property type="match status" value="1"/>
</dbReference>
<feature type="transmembrane region" description="Helical" evidence="8">
    <location>
        <begin position="126"/>
        <end position="145"/>
    </location>
</feature>
<feature type="transmembrane region" description="Helical" evidence="8">
    <location>
        <begin position="257"/>
        <end position="281"/>
    </location>
</feature>
<evidence type="ECO:0000256" key="5">
    <source>
        <dbReference type="ARBA" id="ARBA00023136"/>
    </source>
</evidence>
<feature type="transmembrane region" description="Helical" evidence="8">
    <location>
        <begin position="174"/>
        <end position="195"/>
    </location>
</feature>
<evidence type="ECO:0000256" key="8">
    <source>
        <dbReference type="SAM" id="Phobius"/>
    </source>
</evidence>
<feature type="transmembrane region" description="Helical" evidence="8">
    <location>
        <begin position="476"/>
        <end position="503"/>
    </location>
</feature>
<feature type="domain" description="G-protein coupled receptors family 1 profile" evidence="9">
    <location>
        <begin position="23"/>
        <end position="278"/>
    </location>
</feature>
<keyword evidence="5 8" id="KW-0472">Membrane</keyword>
<feature type="transmembrane region" description="Helical" evidence="8">
    <location>
        <begin position="333"/>
        <end position="356"/>
    </location>
</feature>
<dbReference type="SUPFAM" id="SSF81321">
    <property type="entry name" value="Family A G protein-coupled receptor-like"/>
    <property type="match status" value="2"/>
</dbReference>
<dbReference type="InterPro" id="IPR017452">
    <property type="entry name" value="GPCR_Rhodpsn_7TM"/>
</dbReference>
<evidence type="ECO:0000256" key="2">
    <source>
        <dbReference type="ARBA" id="ARBA00022692"/>
    </source>
</evidence>
<dbReference type="Gene3D" id="1.20.1070.10">
    <property type="entry name" value="Rhodopsin 7-helix transmembrane proteins"/>
    <property type="match status" value="2"/>
</dbReference>
<feature type="transmembrane region" description="Helical" evidence="8">
    <location>
        <begin position="6"/>
        <end position="31"/>
    </location>
</feature>
<evidence type="ECO:0000256" key="6">
    <source>
        <dbReference type="ARBA" id="ARBA00023170"/>
    </source>
</evidence>
<keyword evidence="6" id="KW-0675">Receptor</keyword>
<feature type="transmembrane region" description="Helical" evidence="8">
    <location>
        <begin position="83"/>
        <end position="106"/>
    </location>
</feature>
<feature type="transmembrane region" description="Helical" evidence="8">
    <location>
        <begin position="425"/>
        <end position="456"/>
    </location>
</feature>
<evidence type="ECO:0000256" key="3">
    <source>
        <dbReference type="ARBA" id="ARBA00022989"/>
    </source>
</evidence>
<evidence type="ECO:0000256" key="1">
    <source>
        <dbReference type="ARBA" id="ARBA00004141"/>
    </source>
</evidence>
<reference evidence="10 11" key="1">
    <citation type="submission" date="2022-05" db="EMBL/GenBank/DDBJ databases">
        <authorList>
            <consortium name="Genoscope - CEA"/>
            <person name="William W."/>
        </authorList>
    </citation>
    <scope>NUCLEOTIDE SEQUENCE [LARGE SCALE GENOMIC DNA]</scope>
</reference>
<accession>A0ABN8MAZ5</accession>
<feature type="domain" description="G-protein coupled receptors family 1 profile" evidence="9">
    <location>
        <begin position="273"/>
        <end position="538"/>
    </location>
</feature>
<feature type="transmembrane region" description="Helical" evidence="8">
    <location>
        <begin position="227"/>
        <end position="245"/>
    </location>
</feature>
<dbReference type="EMBL" id="CALNXI010000368">
    <property type="protein sequence ID" value="CAH3025711.1"/>
    <property type="molecule type" value="Genomic_DNA"/>
</dbReference>
<keyword evidence="4" id="KW-0297">G-protein coupled receptor</keyword>
<dbReference type="PANTHER" id="PTHR24243:SF208">
    <property type="entry name" value="PYROKININ-1 RECEPTOR"/>
    <property type="match status" value="1"/>
</dbReference>
<organism evidence="10 11">
    <name type="scientific">Porites evermanni</name>
    <dbReference type="NCBI Taxonomy" id="104178"/>
    <lineage>
        <taxon>Eukaryota</taxon>
        <taxon>Metazoa</taxon>
        <taxon>Cnidaria</taxon>
        <taxon>Anthozoa</taxon>
        <taxon>Hexacorallia</taxon>
        <taxon>Scleractinia</taxon>
        <taxon>Fungiina</taxon>
        <taxon>Poritidae</taxon>
        <taxon>Porites</taxon>
    </lineage>
</organism>
<comment type="caution">
    <text evidence="10">The sequence shown here is derived from an EMBL/GenBank/DDBJ whole genome shotgun (WGS) entry which is preliminary data.</text>
</comment>
<keyword evidence="3 8" id="KW-1133">Transmembrane helix</keyword>
<dbReference type="CDD" id="cd00637">
    <property type="entry name" value="7tm_classA_rhodopsin-like"/>
    <property type="match status" value="2"/>
</dbReference>
<keyword evidence="2 8" id="KW-0812">Transmembrane</keyword>
<dbReference type="PROSITE" id="PS50262">
    <property type="entry name" value="G_PROTEIN_RECEP_F1_2"/>
    <property type="match status" value="2"/>
</dbReference>
<feature type="non-terminal residue" evidence="10">
    <location>
        <position position="572"/>
    </location>
</feature>
<evidence type="ECO:0000313" key="10">
    <source>
        <dbReference type="EMBL" id="CAH3025711.1"/>
    </source>
</evidence>
<dbReference type="PANTHER" id="PTHR24243">
    <property type="entry name" value="G-PROTEIN COUPLED RECEPTOR"/>
    <property type="match status" value="1"/>
</dbReference>
<sequence length="572" mass="64372">MTSAQDLAFTTLYCVIVFLGVIGNVVVITIVRKMPSMHTTTNYLLMNLALADLLTLLLCPGLYDFALTNVRIQGLSGHVICKLFAGNAVVPVTINVAVLTVCTIAVERYLALVKPLRNLRLTKDTVGYVIALLWLIALLSCVPDIQANTFDTESNKYPCKRPWSLDEYSLHKPFIIFTCVCFGFVSSLVLLACYFEIIRGLYFTKTICSESVGTEAERKAKKQLASLLIRLTVIFIIQRDGNRIMSNNTNFITTVDIVFASLYSFIVFFGVVGNVIIITIVRKTPSMHTTTNFLLTNLAVADLISLLFCPGFYDFALKSVSLSQPIGDFVCKIFVGNAVLSITILESIFMLVVVAVERYVALVKPFQTNSRLRKENVSFAIAATWTLATLVCIPGILSNNYDERAEKYPCNRPWTLNNLEGLKKAYISVFCLVFMIVPAVVILFCYLRIFYGVYFLGDIYRERTGDVEEKESRKHLLKLLASLVAAFVICCMPFAVFFLYVSFVSQVTIIENFDTLHLIHKTVRFLLILNSFVNPLLYAAQSPNYRQGFKRLFCCLSRENTNKGRNDLEMKN</sequence>
<keyword evidence="7" id="KW-0807">Transducer</keyword>
<keyword evidence="11" id="KW-1185">Reference proteome</keyword>